<evidence type="ECO:0000256" key="1">
    <source>
        <dbReference type="ARBA" id="ARBA00004651"/>
    </source>
</evidence>
<proteinExistence type="inferred from homology"/>
<dbReference type="InterPro" id="IPR035906">
    <property type="entry name" value="MetI-like_sf"/>
</dbReference>
<dbReference type="PROSITE" id="PS50928">
    <property type="entry name" value="ABC_TM1"/>
    <property type="match status" value="1"/>
</dbReference>
<dbReference type="OrthoDB" id="9798257at2"/>
<dbReference type="PANTHER" id="PTHR43005:SF1">
    <property type="entry name" value="SPERMIDINE_PUTRESCINE TRANSPORT SYSTEM PERMEASE PROTEIN"/>
    <property type="match status" value="1"/>
</dbReference>
<comment type="subcellular location">
    <subcellularLocation>
        <location evidence="1 7">Cell membrane</location>
        <topology evidence="1 7">Multi-pass membrane protein</topology>
    </subcellularLocation>
</comment>
<keyword evidence="4 7" id="KW-0812">Transmembrane</keyword>
<keyword evidence="3" id="KW-1003">Cell membrane</keyword>
<keyword evidence="6 7" id="KW-0472">Membrane</keyword>
<feature type="transmembrane region" description="Helical" evidence="7">
    <location>
        <begin position="261"/>
        <end position="287"/>
    </location>
</feature>
<feature type="transmembrane region" description="Helical" evidence="7">
    <location>
        <begin position="70"/>
        <end position="91"/>
    </location>
</feature>
<evidence type="ECO:0000256" key="5">
    <source>
        <dbReference type="ARBA" id="ARBA00022989"/>
    </source>
</evidence>
<feature type="transmembrane region" description="Helical" evidence="7">
    <location>
        <begin position="155"/>
        <end position="178"/>
    </location>
</feature>
<feature type="transmembrane region" description="Helical" evidence="7">
    <location>
        <begin position="9"/>
        <end position="29"/>
    </location>
</feature>
<organism evidence="9">
    <name type="scientific">Candidatus Enterococcus clewellii</name>
    <dbReference type="NCBI Taxonomy" id="1834193"/>
    <lineage>
        <taxon>Bacteria</taxon>
        <taxon>Bacillati</taxon>
        <taxon>Bacillota</taxon>
        <taxon>Bacilli</taxon>
        <taxon>Lactobacillales</taxon>
        <taxon>Enterococcaceae</taxon>
        <taxon>Enterococcus</taxon>
    </lineage>
</organism>
<dbReference type="GO" id="GO:0055085">
    <property type="term" value="P:transmembrane transport"/>
    <property type="evidence" value="ECO:0007669"/>
    <property type="project" value="InterPro"/>
</dbReference>
<evidence type="ECO:0000259" key="8">
    <source>
        <dbReference type="PROSITE" id="PS50928"/>
    </source>
</evidence>
<accession>A0A242JZ25</accession>
<keyword evidence="11" id="KW-1185">Reference proteome</keyword>
<dbReference type="GO" id="GO:0005886">
    <property type="term" value="C:plasma membrane"/>
    <property type="evidence" value="ECO:0007669"/>
    <property type="project" value="UniProtKB-SubCell"/>
</dbReference>
<comment type="similarity">
    <text evidence="7">Belongs to the binding-protein-dependent transport system permease family.</text>
</comment>
<evidence type="ECO:0000313" key="9">
    <source>
        <dbReference type="EMBL" id="OTP10568.1"/>
    </source>
</evidence>
<dbReference type="Pfam" id="PF00528">
    <property type="entry name" value="BPD_transp_1"/>
    <property type="match status" value="1"/>
</dbReference>
<dbReference type="Gene3D" id="1.10.3720.10">
    <property type="entry name" value="MetI-like"/>
    <property type="match status" value="1"/>
</dbReference>
<dbReference type="EMBL" id="NGMM01000008">
    <property type="protein sequence ID" value="OTP10568.1"/>
    <property type="molecule type" value="Genomic_DNA"/>
</dbReference>
<dbReference type="SUPFAM" id="SSF161098">
    <property type="entry name" value="MetI-like"/>
    <property type="match status" value="1"/>
</dbReference>
<evidence type="ECO:0000256" key="2">
    <source>
        <dbReference type="ARBA" id="ARBA00022448"/>
    </source>
</evidence>
<evidence type="ECO:0000313" key="11">
    <source>
        <dbReference type="Proteomes" id="UP000195141"/>
    </source>
</evidence>
<feature type="domain" description="ABC transmembrane type-1" evidence="8">
    <location>
        <begin position="66"/>
        <end position="282"/>
    </location>
</feature>
<sequence>MQLISRKTVLAFFLPGALFMGIFMIYPIFKMGFDSLFTIDASGVREFVGLDNYVKAFTTDSFLHPLRNTLLYIVIAVSIELVLGTALALVFEAKFKGNNLIRSFILTPLMIAPLVAGLIWKLMLSAQFGIVNQLLVNTGILKNTNQILWLADEKWSLISCCIADIWLTTPFMMLMILAGLQGLDSSMLEAATIDGANWWQKILQIKLPNIKPVLLTALSIRIIDAARTFDIVWAMTQGGPNNSSELLSVVIYKTLTRYNKVGFASAMALILVVVLVIFTLVFMQGLWNPKKKQTA</sequence>
<protein>
    <submittedName>
        <fullName evidence="10">Multiple sugar transport system permease</fullName>
    </submittedName>
</protein>
<dbReference type="CDD" id="cd06261">
    <property type="entry name" value="TM_PBP2"/>
    <property type="match status" value="1"/>
</dbReference>
<dbReference type="Proteomes" id="UP000195141">
    <property type="component" value="Chromosome"/>
</dbReference>
<dbReference type="EMBL" id="CP147247">
    <property type="protein sequence ID" value="WYJ91416.1"/>
    <property type="molecule type" value="Genomic_DNA"/>
</dbReference>
<evidence type="ECO:0000313" key="10">
    <source>
        <dbReference type="EMBL" id="WYJ91416.1"/>
    </source>
</evidence>
<keyword evidence="5 7" id="KW-1133">Transmembrane helix</keyword>
<reference evidence="10" key="2">
    <citation type="submission" date="2017-05" db="EMBL/GenBank/DDBJ databases">
        <authorList>
            <consortium name="The Broad Institute Genomics Platform"/>
            <consortium name="The Broad Institute Genomic Center for Infectious Diseases"/>
            <person name="Earl A."/>
            <person name="Manson A."/>
            <person name="Schwartman J."/>
            <person name="Gilmore M."/>
            <person name="Abouelleil A."/>
            <person name="Cao P."/>
            <person name="Chapman S."/>
            <person name="Cusick C."/>
            <person name="Shea T."/>
            <person name="Young S."/>
            <person name="Neafsey D."/>
            <person name="Nusbaum C."/>
            <person name="Birren B."/>
        </authorList>
    </citation>
    <scope>NUCLEOTIDE SEQUENCE</scope>
    <source>
        <strain evidence="10">9E7_DIV0242</strain>
    </source>
</reference>
<evidence type="ECO:0000256" key="3">
    <source>
        <dbReference type="ARBA" id="ARBA00022475"/>
    </source>
</evidence>
<keyword evidence="10" id="KW-0762">Sugar transport</keyword>
<dbReference type="AlphaFoldDB" id="A0A242JZ25"/>
<evidence type="ECO:0000256" key="4">
    <source>
        <dbReference type="ARBA" id="ARBA00022692"/>
    </source>
</evidence>
<dbReference type="RefSeq" id="WP_086350847.1">
    <property type="nucleotide sequence ID" value="NZ_CP147247.1"/>
</dbReference>
<name>A0A242JZ25_9ENTE</name>
<evidence type="ECO:0000256" key="7">
    <source>
        <dbReference type="RuleBase" id="RU363032"/>
    </source>
</evidence>
<gene>
    <name evidence="10" type="ORF">A5888_003184</name>
    <name evidence="9" type="ORF">A5888_003866</name>
</gene>
<dbReference type="InterPro" id="IPR000515">
    <property type="entry name" value="MetI-like"/>
</dbReference>
<reference evidence="10" key="3">
    <citation type="submission" date="2024-03" db="EMBL/GenBank/DDBJ databases">
        <title>The Genome Sequence of Enterococcus sp. DIV0242b.</title>
        <authorList>
            <consortium name="The Broad Institute Genomics Platform"/>
            <consortium name="The Broad Institute Microbial Omics Core"/>
            <consortium name="The Broad Institute Genomic Center for Infectious Diseases"/>
            <person name="Earl A."/>
            <person name="Manson A."/>
            <person name="Gilmore M."/>
            <person name="Schwartman J."/>
            <person name="Shea T."/>
            <person name="Abouelleil A."/>
            <person name="Cao P."/>
            <person name="Chapman S."/>
            <person name="Cusick C."/>
            <person name="Young S."/>
            <person name="Neafsey D."/>
            <person name="Nusbaum C."/>
            <person name="Birren B."/>
        </authorList>
    </citation>
    <scope>NUCLEOTIDE SEQUENCE</scope>
    <source>
        <strain evidence="10">9E7_DIV0242</strain>
    </source>
</reference>
<feature type="transmembrane region" description="Helical" evidence="7">
    <location>
        <begin position="103"/>
        <end position="123"/>
    </location>
</feature>
<dbReference type="PANTHER" id="PTHR43005">
    <property type="entry name" value="BLR7065 PROTEIN"/>
    <property type="match status" value="1"/>
</dbReference>
<evidence type="ECO:0000256" key="6">
    <source>
        <dbReference type="ARBA" id="ARBA00023136"/>
    </source>
</evidence>
<reference evidence="9" key="1">
    <citation type="submission" date="2017-05" db="EMBL/GenBank/DDBJ databases">
        <title>The Genome Sequence of Enterococcus sp. 9E7_DIV0242.</title>
        <authorList>
            <consortium name="The Broad Institute Genomics Platform"/>
            <consortium name="The Broad Institute Genomic Center for Infectious Diseases"/>
            <person name="Earl A."/>
            <person name="Manson A."/>
            <person name="Schwartman J."/>
            <person name="Gilmore M."/>
            <person name="Abouelleil A."/>
            <person name="Cao P."/>
            <person name="Chapman S."/>
            <person name="Cusick C."/>
            <person name="Shea T."/>
            <person name="Young S."/>
            <person name="Neafsey D."/>
            <person name="Nusbaum C."/>
            <person name="Birren B."/>
        </authorList>
    </citation>
    <scope>NUCLEOTIDE SEQUENCE [LARGE SCALE GENOMIC DNA]</scope>
    <source>
        <strain evidence="9">9E7_DIV0242</strain>
    </source>
</reference>
<keyword evidence="2 7" id="KW-0813">Transport</keyword>